<feature type="domain" description="RNase III" evidence="1">
    <location>
        <begin position="68"/>
        <end position="211"/>
    </location>
</feature>
<dbReference type="OrthoDB" id="67027at2759"/>
<evidence type="ECO:0000313" key="3">
    <source>
        <dbReference type="Proteomes" id="UP000051952"/>
    </source>
</evidence>
<dbReference type="InterPro" id="IPR036389">
    <property type="entry name" value="RNase_III_sf"/>
</dbReference>
<dbReference type="Proteomes" id="UP000051952">
    <property type="component" value="Unassembled WGS sequence"/>
</dbReference>
<dbReference type="AlphaFoldDB" id="A0A0S4JXM7"/>
<dbReference type="SUPFAM" id="SSF69065">
    <property type="entry name" value="RNase III domain-like"/>
    <property type="match status" value="1"/>
</dbReference>
<gene>
    <name evidence="2" type="ORF">BSAL_42155</name>
</gene>
<dbReference type="VEuPathDB" id="TriTrypDB:BSAL_42155"/>
<protein>
    <recommendedName>
        <fullName evidence="1">RNase III domain-containing protein</fullName>
    </recommendedName>
</protein>
<dbReference type="Pfam" id="PF14622">
    <property type="entry name" value="Ribonucleas_3_3"/>
    <property type="match status" value="1"/>
</dbReference>
<organism evidence="2 3">
    <name type="scientific">Bodo saltans</name>
    <name type="common">Flagellated protozoan</name>
    <dbReference type="NCBI Taxonomy" id="75058"/>
    <lineage>
        <taxon>Eukaryota</taxon>
        <taxon>Discoba</taxon>
        <taxon>Euglenozoa</taxon>
        <taxon>Kinetoplastea</taxon>
        <taxon>Metakinetoplastina</taxon>
        <taxon>Eubodonida</taxon>
        <taxon>Bodonidae</taxon>
        <taxon>Bodo</taxon>
    </lineage>
</organism>
<proteinExistence type="predicted"/>
<dbReference type="Gene3D" id="1.10.1520.10">
    <property type="entry name" value="Ribonuclease III domain"/>
    <property type="match status" value="1"/>
</dbReference>
<dbReference type="EMBL" id="CYKH01002144">
    <property type="protein sequence ID" value="CUG93341.1"/>
    <property type="molecule type" value="Genomic_DNA"/>
</dbReference>
<reference evidence="3" key="1">
    <citation type="submission" date="2015-09" db="EMBL/GenBank/DDBJ databases">
        <authorList>
            <consortium name="Pathogen Informatics"/>
        </authorList>
    </citation>
    <scope>NUCLEOTIDE SEQUENCE [LARGE SCALE GENOMIC DNA]</scope>
    <source>
        <strain evidence="3">Lake Konstanz</strain>
    </source>
</reference>
<accession>A0A0S4JXM7</accession>
<name>A0A0S4JXM7_BODSA</name>
<evidence type="ECO:0000313" key="2">
    <source>
        <dbReference type="EMBL" id="CUG93341.1"/>
    </source>
</evidence>
<evidence type="ECO:0000259" key="1">
    <source>
        <dbReference type="Pfam" id="PF14622"/>
    </source>
</evidence>
<dbReference type="OMA" id="STRYEEY"/>
<dbReference type="InterPro" id="IPR000999">
    <property type="entry name" value="RNase_III_dom"/>
</dbReference>
<dbReference type="GO" id="GO:0006396">
    <property type="term" value="P:RNA processing"/>
    <property type="evidence" value="ECO:0007669"/>
    <property type="project" value="InterPro"/>
</dbReference>
<dbReference type="GO" id="GO:0004525">
    <property type="term" value="F:ribonuclease III activity"/>
    <property type="evidence" value="ECO:0007669"/>
    <property type="project" value="InterPro"/>
</dbReference>
<keyword evidence="3" id="KW-1185">Reference proteome</keyword>
<sequence>MQSTTSRLLARSASTFAQTGARQTVEIVQLPKPMIPSLPFVPPPRWAALIPGRLDKAFPAFPRHRGILFLKALIHPSYTTESATGGTMASLCPIGQAVLQHSIQCAVANAAARSGGANLNPKRLAQDICTEETLSAVLKGGWGLDDLILTDAVIKEVRDARTSKGLLRMSAFRTTIPISYHRLCVQAFVGAVYLDSGLDAAMRFVNSHVIPPAIDYLVPQ</sequence>